<evidence type="ECO:0000313" key="1">
    <source>
        <dbReference type="EMBL" id="GHO88489.1"/>
    </source>
</evidence>
<dbReference type="RefSeq" id="WP_201366074.1">
    <property type="nucleotide sequence ID" value="NZ_BNJJ01000024.1"/>
</dbReference>
<reference evidence="1 2" key="1">
    <citation type="journal article" date="2021" name="Int. J. Syst. Evol. Microbiol.">
        <title>Reticulibacter mediterranei gen. nov., sp. nov., within the new family Reticulibacteraceae fam. nov., and Ktedonospora formicarum gen. nov., sp. nov., Ktedonobacter robiniae sp. nov., Dictyobacter formicarum sp. nov. and Dictyobacter arantiisoli sp. nov., belonging to the class Ktedonobacteria.</title>
        <authorList>
            <person name="Yabe S."/>
            <person name="Zheng Y."/>
            <person name="Wang C.M."/>
            <person name="Sakai Y."/>
            <person name="Abe K."/>
            <person name="Yokota A."/>
            <person name="Donadio S."/>
            <person name="Cavaletti L."/>
            <person name="Monciardini P."/>
        </authorList>
    </citation>
    <scope>NUCLEOTIDE SEQUENCE [LARGE SCALE GENOMIC DNA]</scope>
    <source>
        <strain evidence="1 2">SOSP1-9</strain>
    </source>
</reference>
<protein>
    <submittedName>
        <fullName evidence="1">Uncharacterized protein</fullName>
    </submittedName>
</protein>
<proteinExistence type="predicted"/>
<comment type="caution">
    <text evidence="1">The sequence shown here is derived from an EMBL/GenBank/DDBJ whole genome shotgun (WGS) entry which is preliminary data.</text>
</comment>
<keyword evidence="2" id="KW-1185">Reference proteome</keyword>
<organism evidence="1 2">
    <name type="scientific">Dictyobacter formicarum</name>
    <dbReference type="NCBI Taxonomy" id="2778368"/>
    <lineage>
        <taxon>Bacteria</taxon>
        <taxon>Bacillati</taxon>
        <taxon>Chloroflexota</taxon>
        <taxon>Ktedonobacteria</taxon>
        <taxon>Ktedonobacterales</taxon>
        <taxon>Dictyobacteraceae</taxon>
        <taxon>Dictyobacter</taxon>
    </lineage>
</organism>
<name>A0ABQ3VS15_9CHLR</name>
<evidence type="ECO:0000313" key="2">
    <source>
        <dbReference type="Proteomes" id="UP000635565"/>
    </source>
</evidence>
<sequence>MVTTGSAQPDKATPAGLQAHIYTVPTVHANGTPGWTTYWQLSWERVPAATYYLVYYATAEGNSPTPHPTSEPVWRLSIAAGIGVCEADQLEKEDYLLATQLQIIVVAQFADGSTGSPTEPVAVGVIL</sequence>
<dbReference type="Proteomes" id="UP000635565">
    <property type="component" value="Unassembled WGS sequence"/>
</dbReference>
<dbReference type="EMBL" id="BNJJ01000024">
    <property type="protein sequence ID" value="GHO88489.1"/>
    <property type="molecule type" value="Genomic_DNA"/>
</dbReference>
<accession>A0ABQ3VS15</accession>
<gene>
    <name evidence="1" type="ORF">KSZ_64950</name>
</gene>